<reference evidence="8 9" key="1">
    <citation type="submission" date="2022-01" db="EMBL/GenBank/DDBJ databases">
        <title>Identification and Characterization of Corynebacterium sp.</title>
        <authorList>
            <person name="Luo Q."/>
            <person name="Qu P."/>
            <person name="Chen Q."/>
        </authorList>
    </citation>
    <scope>NUCLEOTIDE SEQUENCE [LARGE SCALE GENOMIC DNA]</scope>
    <source>
        <strain evidence="8 9">MC-12</strain>
    </source>
</reference>
<comment type="caution">
    <text evidence="8">The sequence shown here is derived from an EMBL/GenBank/DDBJ whole genome shotgun (WGS) entry which is preliminary data.</text>
</comment>
<accession>A0ABS9HN57</accession>
<evidence type="ECO:0000256" key="1">
    <source>
        <dbReference type="ARBA" id="ARBA00022475"/>
    </source>
</evidence>
<dbReference type="RefSeq" id="WP_052722429.1">
    <property type="nucleotide sequence ID" value="NZ_JAGSNY010000004.1"/>
</dbReference>
<protein>
    <submittedName>
        <fullName evidence="8">LppP/LprE family lipoprotein</fullName>
    </submittedName>
</protein>
<evidence type="ECO:0000256" key="5">
    <source>
        <dbReference type="ARBA" id="ARBA00023288"/>
    </source>
</evidence>
<dbReference type="EMBL" id="JAKJKU010000004">
    <property type="protein sequence ID" value="MCF6774461.1"/>
    <property type="molecule type" value="Genomic_DNA"/>
</dbReference>
<keyword evidence="2 7" id="KW-0732">Signal</keyword>
<feature type="signal peptide" evidence="7">
    <location>
        <begin position="1"/>
        <end position="22"/>
    </location>
</feature>
<dbReference type="Pfam" id="PF14041">
    <property type="entry name" value="Lipoprotein_21"/>
    <property type="match status" value="1"/>
</dbReference>
<name>A0ABS9HN57_9CORY</name>
<keyword evidence="5 8" id="KW-0449">Lipoprotein</keyword>
<keyword evidence="9" id="KW-1185">Reference proteome</keyword>
<evidence type="ECO:0000313" key="8">
    <source>
        <dbReference type="EMBL" id="MCF6774461.1"/>
    </source>
</evidence>
<organism evidence="8 9">
    <name type="scientific">Corynebacterium parakroppenstedtii</name>
    <dbReference type="NCBI Taxonomy" id="2828363"/>
    <lineage>
        <taxon>Bacteria</taxon>
        <taxon>Bacillati</taxon>
        <taxon>Actinomycetota</taxon>
        <taxon>Actinomycetes</taxon>
        <taxon>Mycobacteriales</taxon>
        <taxon>Corynebacteriaceae</taxon>
        <taxon>Corynebacterium</taxon>
    </lineage>
</organism>
<keyword evidence="3" id="KW-0472">Membrane</keyword>
<proteinExistence type="predicted"/>
<feature type="compositionally biased region" description="Polar residues" evidence="6">
    <location>
        <begin position="81"/>
        <end position="93"/>
    </location>
</feature>
<feature type="compositionally biased region" description="Low complexity" evidence="6">
    <location>
        <begin position="52"/>
        <end position="67"/>
    </location>
</feature>
<sequence>MKVSSSHAVKGIALLASAVVLAGCNQGGDNDNSQAADQPTSVVAKSSTATPSSENAAASDDGSSAVAESDEQDADSDGKTAAQQRRPQESCNDNIAAREYQDHAAEVPPPSSGEWDIDLSSFLDNQPCAALSWAVLVPTYIGDGSPPTQTMLFHNGRFIKTVSQKPTYSPDVSRVDDSTINVTWKWPKPGEPLAEKSGRSVATFRWDDQSESVVMEGELPPN</sequence>
<keyword evidence="4" id="KW-0564">Palmitate</keyword>
<feature type="compositionally biased region" description="Polar residues" evidence="6">
    <location>
        <begin position="27"/>
        <end position="51"/>
    </location>
</feature>
<feature type="region of interest" description="Disordered" evidence="6">
    <location>
        <begin position="23"/>
        <end position="97"/>
    </location>
</feature>
<dbReference type="GeneID" id="92727758"/>
<evidence type="ECO:0000256" key="3">
    <source>
        <dbReference type="ARBA" id="ARBA00023136"/>
    </source>
</evidence>
<gene>
    <name evidence="8" type="ORF">L3H44_08595</name>
</gene>
<evidence type="ECO:0000256" key="6">
    <source>
        <dbReference type="SAM" id="MobiDB-lite"/>
    </source>
</evidence>
<feature type="chain" id="PRO_5046978189" evidence="7">
    <location>
        <begin position="23"/>
        <end position="222"/>
    </location>
</feature>
<evidence type="ECO:0000256" key="2">
    <source>
        <dbReference type="ARBA" id="ARBA00022729"/>
    </source>
</evidence>
<evidence type="ECO:0000256" key="7">
    <source>
        <dbReference type="SAM" id="SignalP"/>
    </source>
</evidence>
<evidence type="ECO:0000256" key="4">
    <source>
        <dbReference type="ARBA" id="ARBA00023139"/>
    </source>
</evidence>
<keyword evidence="1" id="KW-1003">Cell membrane</keyword>
<evidence type="ECO:0000313" key="9">
    <source>
        <dbReference type="Proteomes" id="UP001200604"/>
    </source>
</evidence>
<dbReference type="Proteomes" id="UP001200604">
    <property type="component" value="Unassembled WGS sequence"/>
</dbReference>
<dbReference type="InterPro" id="IPR025971">
    <property type="entry name" value="LppP/LprE"/>
</dbReference>
<dbReference type="PROSITE" id="PS51257">
    <property type="entry name" value="PROKAR_LIPOPROTEIN"/>
    <property type="match status" value="1"/>
</dbReference>